<dbReference type="InterPro" id="IPR050706">
    <property type="entry name" value="Cyclic-di-GMP_PDE-like"/>
</dbReference>
<dbReference type="SUPFAM" id="SSF141868">
    <property type="entry name" value="EAL domain-like"/>
    <property type="match status" value="1"/>
</dbReference>
<dbReference type="Gene3D" id="3.20.20.450">
    <property type="entry name" value="EAL domain"/>
    <property type="match status" value="1"/>
</dbReference>
<feature type="domain" description="EAL" evidence="1">
    <location>
        <begin position="216"/>
        <end position="469"/>
    </location>
</feature>
<name>A0A7X1EJN7_9ENTR</name>
<gene>
    <name evidence="2" type="ORF">H7I73_25295</name>
</gene>
<sequence>MNVKKAFLLSYDIFLFSGLKASLPNLVLVDARTYISGAQPVIPQYPSCVLVIDNRLPLFLVRKWLQRNSAQFINMSCIVLRMSENQAVNRGYEEFVFINGWELSEKVISQLKDYLLAPGEITEINRGSPLFTFYLTEFEEEMLYASFTKERLHDFCIANSLTIKSVYRYREKITTRLGFSHFNETIIFLTRNNFLREDSSPLRNTAENMIYDEVYDVSDTSRLSMAIRNEEIIPYFQPIVNTSGDVCGVEVLARWPQGHNYAISQREFIPLAEKSGLINELTSYLMTIVARDFVGGGLGINNTLFVSFNVSPSGLSNPVFYWECLNFMEMTQKLPIKLMIEITENQTLTITPAIKELIRSLRNRGVLFALDDFGTGYANLCYLNELDLDVIKIDKTFIKAIKEVEQHIPMLESIIHLSGLLGLRVVAEGVEHDFQQQWLEKQRVDYLQGYQFLPPVTFSDFIRYYEHSVSLYEPVSGSTFST</sequence>
<dbReference type="PROSITE" id="PS50883">
    <property type="entry name" value="EAL"/>
    <property type="match status" value="1"/>
</dbReference>
<dbReference type="GO" id="GO:0071111">
    <property type="term" value="F:cyclic-guanylate-specific phosphodiesterase activity"/>
    <property type="evidence" value="ECO:0007669"/>
    <property type="project" value="InterPro"/>
</dbReference>
<dbReference type="Proteomes" id="UP000548504">
    <property type="component" value="Unassembled WGS sequence"/>
</dbReference>
<dbReference type="InterPro" id="IPR001633">
    <property type="entry name" value="EAL_dom"/>
</dbReference>
<dbReference type="Pfam" id="PF00563">
    <property type="entry name" value="EAL"/>
    <property type="match status" value="1"/>
</dbReference>
<dbReference type="SMART" id="SM00052">
    <property type="entry name" value="EAL"/>
    <property type="match status" value="1"/>
</dbReference>
<organism evidence="2 3">
    <name type="scientific">Citrobacter cronae</name>
    <dbReference type="NCBI Taxonomy" id="1748967"/>
    <lineage>
        <taxon>Bacteria</taxon>
        <taxon>Pseudomonadati</taxon>
        <taxon>Pseudomonadota</taxon>
        <taxon>Gammaproteobacteria</taxon>
        <taxon>Enterobacterales</taxon>
        <taxon>Enterobacteriaceae</taxon>
        <taxon>Citrobacter</taxon>
        <taxon>Citrobacter freundii complex</taxon>
    </lineage>
</organism>
<dbReference type="RefSeq" id="WP_085047773.1">
    <property type="nucleotide sequence ID" value="NZ_JACLAG010000013.1"/>
</dbReference>
<dbReference type="PANTHER" id="PTHR33121">
    <property type="entry name" value="CYCLIC DI-GMP PHOSPHODIESTERASE PDEF"/>
    <property type="match status" value="1"/>
</dbReference>
<dbReference type="InterPro" id="IPR035919">
    <property type="entry name" value="EAL_sf"/>
</dbReference>
<dbReference type="PANTHER" id="PTHR33121:SF81">
    <property type="entry name" value="CYCLIC DI-GMP PHOSPHODIESTERASE PDEB-RELATED"/>
    <property type="match status" value="1"/>
</dbReference>
<proteinExistence type="predicted"/>
<evidence type="ECO:0000259" key="1">
    <source>
        <dbReference type="PROSITE" id="PS50883"/>
    </source>
</evidence>
<evidence type="ECO:0000313" key="3">
    <source>
        <dbReference type="Proteomes" id="UP000548504"/>
    </source>
</evidence>
<comment type="caution">
    <text evidence="2">The sequence shown here is derived from an EMBL/GenBank/DDBJ whole genome shotgun (WGS) entry which is preliminary data.</text>
</comment>
<dbReference type="CDD" id="cd01948">
    <property type="entry name" value="EAL"/>
    <property type="match status" value="1"/>
</dbReference>
<reference evidence="2 3" key="1">
    <citation type="submission" date="2020-08" db="EMBL/GenBank/DDBJ databases">
        <title>Emergence and comparative genomics analysis of Citrobacter in Fennec fox imported from North Africa to China.</title>
        <authorList>
            <person name="Zheng B."/>
        </authorList>
    </citation>
    <scope>NUCLEOTIDE SEQUENCE [LARGE SCALE GENOMIC DNA]</scope>
    <source>
        <strain evidence="2 3">FF141</strain>
    </source>
</reference>
<protein>
    <submittedName>
        <fullName evidence="2">EAL domain-containing protein</fullName>
    </submittedName>
</protein>
<evidence type="ECO:0000313" key="2">
    <source>
        <dbReference type="EMBL" id="MBC2622952.1"/>
    </source>
</evidence>
<accession>A0A7X1EJN7</accession>
<dbReference type="AlphaFoldDB" id="A0A7X1EJN7"/>
<dbReference type="EMBL" id="JACLAG010000013">
    <property type="protein sequence ID" value="MBC2622952.1"/>
    <property type="molecule type" value="Genomic_DNA"/>
</dbReference>